<gene>
    <name evidence="1" type="ORF">PHMEG_0006225</name>
</gene>
<dbReference type="OrthoDB" id="108311at2759"/>
<organism evidence="1 2">
    <name type="scientific">Phytophthora megakarya</name>
    <dbReference type="NCBI Taxonomy" id="4795"/>
    <lineage>
        <taxon>Eukaryota</taxon>
        <taxon>Sar</taxon>
        <taxon>Stramenopiles</taxon>
        <taxon>Oomycota</taxon>
        <taxon>Peronosporomycetes</taxon>
        <taxon>Peronosporales</taxon>
        <taxon>Peronosporaceae</taxon>
        <taxon>Phytophthora</taxon>
    </lineage>
</organism>
<reference evidence="2" key="1">
    <citation type="submission" date="2017-03" db="EMBL/GenBank/DDBJ databases">
        <title>Phytopthora megakarya and P. palmivora, two closely related causual agents of cacao black pod achieved similar genome size and gene model numbers by different mechanisms.</title>
        <authorList>
            <person name="Ali S."/>
            <person name="Shao J."/>
            <person name="Larry D.J."/>
            <person name="Kronmiller B."/>
            <person name="Shen D."/>
            <person name="Strem M.D."/>
            <person name="Melnick R.L."/>
            <person name="Guiltinan M.J."/>
            <person name="Tyler B.M."/>
            <person name="Meinhardt L.W."/>
            <person name="Bailey B.A."/>
        </authorList>
    </citation>
    <scope>NUCLEOTIDE SEQUENCE [LARGE SCALE GENOMIC DNA]</scope>
    <source>
        <strain evidence="2">zdho120</strain>
    </source>
</reference>
<evidence type="ECO:0000313" key="2">
    <source>
        <dbReference type="Proteomes" id="UP000198211"/>
    </source>
</evidence>
<protein>
    <submittedName>
        <fullName evidence="1">Uncharacterized protein</fullName>
    </submittedName>
</protein>
<accession>A0A225WPB7</accession>
<dbReference type="AlphaFoldDB" id="A0A225WPB7"/>
<proteinExistence type="predicted"/>
<evidence type="ECO:0000313" key="1">
    <source>
        <dbReference type="EMBL" id="OWZ19523.1"/>
    </source>
</evidence>
<sequence>MEQAADAEHASDLDWLSTYEEMLERWTLHDRSDVTNSPGDAEFKKIFRRWRATRSKPVAVLGNVTAQSLNNAWTAFVERCNTEGADDLMRKLERREADHANLSVSALADQICENSYGADRDCCFVHFP</sequence>
<comment type="caution">
    <text evidence="1">The sequence shown here is derived from an EMBL/GenBank/DDBJ whole genome shotgun (WGS) entry which is preliminary data.</text>
</comment>
<keyword evidence="2" id="KW-1185">Reference proteome</keyword>
<name>A0A225WPB7_9STRA</name>
<dbReference type="EMBL" id="NBNE01000433">
    <property type="protein sequence ID" value="OWZ19523.1"/>
    <property type="molecule type" value="Genomic_DNA"/>
</dbReference>
<dbReference type="Proteomes" id="UP000198211">
    <property type="component" value="Unassembled WGS sequence"/>
</dbReference>